<dbReference type="PANTHER" id="PTHR33747">
    <property type="entry name" value="UPF0225 PROTEIN SCO1677"/>
    <property type="match status" value="1"/>
</dbReference>
<dbReference type="Pfam" id="PF02810">
    <property type="entry name" value="SEC-C"/>
    <property type="match status" value="1"/>
</dbReference>
<organism evidence="1 2">
    <name type="scientific">Candidatus Allocopromorpha excrementipullorum</name>
    <dbReference type="NCBI Taxonomy" id="2840743"/>
    <lineage>
        <taxon>Bacteria</taxon>
        <taxon>Bacillati</taxon>
        <taxon>Bacillota</taxon>
        <taxon>Clostridia</taxon>
        <taxon>Eubacteriales</taxon>
        <taxon>Eubacteriaceae</taxon>
        <taxon>Eubacteriaceae incertae sedis</taxon>
        <taxon>Candidatus Allocopromorpha</taxon>
    </lineage>
</organism>
<reference evidence="1" key="1">
    <citation type="submission" date="2020-10" db="EMBL/GenBank/DDBJ databases">
        <authorList>
            <person name="Gilroy R."/>
        </authorList>
    </citation>
    <scope>NUCLEOTIDE SEQUENCE</scope>
    <source>
        <strain evidence="1">ChiSjej4B22-8349</strain>
    </source>
</reference>
<proteinExistence type="predicted"/>
<evidence type="ECO:0000313" key="2">
    <source>
        <dbReference type="Proteomes" id="UP000824130"/>
    </source>
</evidence>
<dbReference type="AlphaFoldDB" id="A0A9D1N776"/>
<accession>A0A9D1N776</accession>
<dbReference type="SUPFAM" id="SSF103642">
    <property type="entry name" value="Sec-C motif"/>
    <property type="match status" value="1"/>
</dbReference>
<dbReference type="Gene3D" id="3.10.450.50">
    <property type="match status" value="1"/>
</dbReference>
<evidence type="ECO:0000313" key="1">
    <source>
        <dbReference type="EMBL" id="HIU96155.1"/>
    </source>
</evidence>
<name>A0A9D1N776_9FIRM</name>
<reference evidence="1" key="2">
    <citation type="journal article" date="2021" name="PeerJ">
        <title>Extensive microbial diversity within the chicken gut microbiome revealed by metagenomics and culture.</title>
        <authorList>
            <person name="Gilroy R."/>
            <person name="Ravi A."/>
            <person name="Getino M."/>
            <person name="Pursley I."/>
            <person name="Horton D.L."/>
            <person name="Alikhan N.F."/>
            <person name="Baker D."/>
            <person name="Gharbi K."/>
            <person name="Hall N."/>
            <person name="Watson M."/>
            <person name="Adriaenssens E.M."/>
            <person name="Foster-Nyarko E."/>
            <person name="Jarju S."/>
            <person name="Secka A."/>
            <person name="Antonio M."/>
            <person name="Oren A."/>
            <person name="Chaudhuri R.R."/>
            <person name="La Ragione R."/>
            <person name="Hildebrand F."/>
            <person name="Pallen M.J."/>
        </authorList>
    </citation>
    <scope>NUCLEOTIDE SEQUENCE</scope>
    <source>
        <strain evidence="1">ChiSjej4B22-8349</strain>
    </source>
</reference>
<protein>
    <submittedName>
        <fullName evidence="1">SEC-C domain-containing protein</fullName>
    </submittedName>
</protein>
<dbReference type="PANTHER" id="PTHR33747:SF1">
    <property type="entry name" value="ADENYLATE CYCLASE-ASSOCIATED CAP C-TERMINAL DOMAIN-CONTAINING PROTEIN"/>
    <property type="match status" value="1"/>
</dbReference>
<dbReference type="Proteomes" id="UP000824130">
    <property type="component" value="Unassembled WGS sequence"/>
</dbReference>
<dbReference type="EMBL" id="DVOB01000122">
    <property type="protein sequence ID" value="HIU96155.1"/>
    <property type="molecule type" value="Genomic_DNA"/>
</dbReference>
<gene>
    <name evidence="1" type="ORF">IAD25_05510</name>
</gene>
<dbReference type="InterPro" id="IPR004027">
    <property type="entry name" value="SEC_C_motif"/>
</dbReference>
<sequence>MTLFEEWRDLIENQTEDTFPEFWKEYSEAETKIYSDILDRPEEKMTGTLGELAEKYQVRPVIFMGFLDGVDSSLKKSNDFENFDENSQVEVEIEPEKLFYNMLAADAEYLYGLPQWETILGEEKMAQIAKEYKRSKTIVKGKKIGRNEPCPCGSGKKYKHCCGKTASRN</sequence>
<dbReference type="NCBIfam" id="NF004088">
    <property type="entry name" value="PRK05590.1"/>
    <property type="match status" value="1"/>
</dbReference>
<comment type="caution">
    <text evidence="1">The sequence shown here is derived from an EMBL/GenBank/DDBJ whole genome shotgun (WGS) entry which is preliminary data.</text>
</comment>